<dbReference type="AlphaFoldDB" id="A0A0F9JVW7"/>
<dbReference type="EMBL" id="LAZR01009238">
    <property type="protein sequence ID" value="KKM73833.1"/>
    <property type="molecule type" value="Genomic_DNA"/>
</dbReference>
<name>A0A0F9JVW7_9ZZZZ</name>
<evidence type="ECO:0000256" key="1">
    <source>
        <dbReference type="SAM" id="MobiDB-lite"/>
    </source>
</evidence>
<protein>
    <submittedName>
        <fullName evidence="2">Uncharacterized protein</fullName>
    </submittedName>
</protein>
<gene>
    <name evidence="2" type="ORF">LCGC14_1406480</name>
</gene>
<accession>A0A0F9JVW7</accession>
<comment type="caution">
    <text evidence="2">The sequence shown here is derived from an EMBL/GenBank/DDBJ whole genome shotgun (WGS) entry which is preliminary data.</text>
</comment>
<reference evidence="2" key="1">
    <citation type="journal article" date="2015" name="Nature">
        <title>Complex archaea that bridge the gap between prokaryotes and eukaryotes.</title>
        <authorList>
            <person name="Spang A."/>
            <person name="Saw J.H."/>
            <person name="Jorgensen S.L."/>
            <person name="Zaremba-Niedzwiedzka K."/>
            <person name="Martijn J."/>
            <person name="Lind A.E."/>
            <person name="van Eijk R."/>
            <person name="Schleper C."/>
            <person name="Guy L."/>
            <person name="Ettema T.J."/>
        </authorList>
    </citation>
    <scope>NUCLEOTIDE SEQUENCE</scope>
</reference>
<evidence type="ECO:0000313" key="2">
    <source>
        <dbReference type="EMBL" id="KKM73833.1"/>
    </source>
</evidence>
<proteinExistence type="predicted"/>
<feature type="region of interest" description="Disordered" evidence="1">
    <location>
        <begin position="1"/>
        <end position="21"/>
    </location>
</feature>
<organism evidence="2">
    <name type="scientific">marine sediment metagenome</name>
    <dbReference type="NCBI Taxonomy" id="412755"/>
    <lineage>
        <taxon>unclassified sequences</taxon>
        <taxon>metagenomes</taxon>
        <taxon>ecological metagenomes</taxon>
    </lineage>
</organism>
<sequence length="110" mass="11823">MSYHFRQENGDAGDGACGQCGEPLPADEGTGPCEQCSCACGQIDGENCPAVVRADNRVVIEWMPPHLRSSHEAAGNRGVYPHNGAERLTVTDLCAGRLLGDWTHVVEMNR</sequence>